<dbReference type="SUPFAM" id="SSF56645">
    <property type="entry name" value="Acyl-CoA dehydrogenase NM domain-like"/>
    <property type="match status" value="1"/>
</dbReference>
<evidence type="ECO:0000313" key="10">
    <source>
        <dbReference type="EMBL" id="GAA4394136.1"/>
    </source>
</evidence>
<dbReference type="InterPro" id="IPR013786">
    <property type="entry name" value="AcylCoA_DH/ox_N"/>
</dbReference>
<dbReference type="Gene3D" id="1.20.140.10">
    <property type="entry name" value="Butyryl-CoA Dehydrogenase, subunit A, domain 3"/>
    <property type="match status" value="1"/>
</dbReference>
<dbReference type="InterPro" id="IPR009100">
    <property type="entry name" value="AcylCoA_DH/oxidase_NM_dom_sf"/>
</dbReference>
<accession>A0ABP8JPF1</accession>
<evidence type="ECO:0000259" key="9">
    <source>
        <dbReference type="Pfam" id="PF02771"/>
    </source>
</evidence>
<dbReference type="RefSeq" id="WP_344996181.1">
    <property type="nucleotide sequence ID" value="NZ_BAABFR010000036.1"/>
</dbReference>
<organism evidence="10 11">
    <name type="scientific">Tsukamurella soli</name>
    <dbReference type="NCBI Taxonomy" id="644556"/>
    <lineage>
        <taxon>Bacteria</taxon>
        <taxon>Bacillati</taxon>
        <taxon>Actinomycetota</taxon>
        <taxon>Actinomycetes</taxon>
        <taxon>Mycobacteriales</taxon>
        <taxon>Tsukamurellaceae</taxon>
        <taxon>Tsukamurella</taxon>
    </lineage>
</organism>
<dbReference type="Gene3D" id="1.10.540.10">
    <property type="entry name" value="Acyl-CoA dehydrogenase/oxidase, N-terminal domain"/>
    <property type="match status" value="1"/>
</dbReference>
<evidence type="ECO:0000256" key="1">
    <source>
        <dbReference type="ARBA" id="ARBA00001974"/>
    </source>
</evidence>
<evidence type="ECO:0000256" key="4">
    <source>
        <dbReference type="ARBA" id="ARBA00022827"/>
    </source>
</evidence>
<keyword evidence="3 6" id="KW-0285">Flavoprotein</keyword>
<dbReference type="InterPro" id="IPR009075">
    <property type="entry name" value="AcylCo_DH/oxidase_C"/>
</dbReference>
<evidence type="ECO:0000259" key="7">
    <source>
        <dbReference type="Pfam" id="PF00441"/>
    </source>
</evidence>
<dbReference type="InterPro" id="IPR036250">
    <property type="entry name" value="AcylCo_DH-like_C"/>
</dbReference>
<comment type="similarity">
    <text evidence="2 6">Belongs to the acyl-CoA dehydrogenase family.</text>
</comment>
<reference evidence="11" key="1">
    <citation type="journal article" date="2019" name="Int. J. Syst. Evol. Microbiol.">
        <title>The Global Catalogue of Microorganisms (GCM) 10K type strain sequencing project: providing services to taxonomists for standard genome sequencing and annotation.</title>
        <authorList>
            <consortium name="The Broad Institute Genomics Platform"/>
            <consortium name="The Broad Institute Genome Sequencing Center for Infectious Disease"/>
            <person name="Wu L."/>
            <person name="Ma J."/>
        </authorList>
    </citation>
    <scope>NUCLEOTIDE SEQUENCE [LARGE SCALE GENOMIC DNA]</scope>
    <source>
        <strain evidence="11">JCM 17688</strain>
    </source>
</reference>
<dbReference type="InterPro" id="IPR052161">
    <property type="entry name" value="Mycobact_Acyl-CoA_DH"/>
</dbReference>
<dbReference type="SUPFAM" id="SSF47203">
    <property type="entry name" value="Acyl-CoA dehydrogenase C-terminal domain-like"/>
    <property type="match status" value="1"/>
</dbReference>
<feature type="domain" description="Acyl-CoA dehydrogenase/oxidase C-terminal" evidence="7">
    <location>
        <begin position="236"/>
        <end position="389"/>
    </location>
</feature>
<dbReference type="Gene3D" id="2.40.110.10">
    <property type="entry name" value="Butyryl-CoA Dehydrogenase, subunit A, domain 2"/>
    <property type="match status" value="1"/>
</dbReference>
<keyword evidence="5 6" id="KW-0560">Oxidoreductase</keyword>
<feature type="domain" description="Acyl-CoA oxidase/dehydrogenase middle" evidence="8">
    <location>
        <begin position="130"/>
        <end position="222"/>
    </location>
</feature>
<evidence type="ECO:0000256" key="5">
    <source>
        <dbReference type="ARBA" id="ARBA00023002"/>
    </source>
</evidence>
<dbReference type="PANTHER" id="PTHR43292">
    <property type="entry name" value="ACYL-COA DEHYDROGENASE"/>
    <property type="match status" value="1"/>
</dbReference>
<feature type="domain" description="Acyl-CoA dehydrogenase/oxidase N-terminal" evidence="9">
    <location>
        <begin position="11"/>
        <end position="122"/>
    </location>
</feature>
<keyword evidence="11" id="KW-1185">Reference proteome</keyword>
<comment type="caution">
    <text evidence="10">The sequence shown here is derived from an EMBL/GenBank/DDBJ whole genome shotgun (WGS) entry which is preliminary data.</text>
</comment>
<dbReference type="EMBL" id="BAABFR010000036">
    <property type="protein sequence ID" value="GAA4394136.1"/>
    <property type="molecule type" value="Genomic_DNA"/>
</dbReference>
<dbReference type="Proteomes" id="UP001500635">
    <property type="component" value="Unassembled WGS sequence"/>
</dbReference>
<dbReference type="Pfam" id="PF02771">
    <property type="entry name" value="Acyl-CoA_dh_N"/>
    <property type="match status" value="1"/>
</dbReference>
<evidence type="ECO:0000259" key="8">
    <source>
        <dbReference type="Pfam" id="PF02770"/>
    </source>
</evidence>
<name>A0ABP8JPF1_9ACTN</name>
<proteinExistence type="inferred from homology"/>
<evidence type="ECO:0000313" key="11">
    <source>
        <dbReference type="Proteomes" id="UP001500635"/>
    </source>
</evidence>
<dbReference type="Pfam" id="PF00441">
    <property type="entry name" value="Acyl-CoA_dh_1"/>
    <property type="match status" value="1"/>
</dbReference>
<dbReference type="InterPro" id="IPR006091">
    <property type="entry name" value="Acyl-CoA_Oxase/DH_mid-dom"/>
</dbReference>
<evidence type="ECO:0000256" key="3">
    <source>
        <dbReference type="ARBA" id="ARBA00022630"/>
    </source>
</evidence>
<dbReference type="InterPro" id="IPR037069">
    <property type="entry name" value="AcylCoA_DH/ox_N_sf"/>
</dbReference>
<sequence length="397" mass="43176">MDLSESPADGEFRDEVRTWLAENLVGDFARLAGMGGSGREHEAFADRVEWNRHLAAAGWTCLGWPTEHGGRGLPLAQQVIFHEEYARADAPARVNHLGEELLGPTLIDHGTPAQQAQFLPDIKAVTQLWCQGYSEPDAGSDLAGIRTRARLDGGEWVIDGQKIWTSLARQAQWCFAVVRTDPGSRRHAGLSYLLVPMDQPGIEVRPIVQLTGTSEFNEVYFTGARTAADLVVGAPGDGWRVAMATLGYERGVSTIGQQVGFARELAAVEAEARRNGAYDDPVLADRIADATVGLEVMRAHAMRTLAAEEVGSARKTASGREVSVAKLLWSRWHRDLGELAMAVRGAPGLTVAADYRLDSAQALFLFSRADTIYGGSDEIQRNIIAERVLGLPKEPRP</sequence>
<gene>
    <name evidence="10" type="ORF">GCM10023147_25660</name>
</gene>
<comment type="cofactor">
    <cofactor evidence="1 6">
        <name>FAD</name>
        <dbReference type="ChEBI" id="CHEBI:57692"/>
    </cofactor>
</comment>
<dbReference type="Pfam" id="PF02770">
    <property type="entry name" value="Acyl-CoA_dh_M"/>
    <property type="match status" value="1"/>
</dbReference>
<evidence type="ECO:0000256" key="6">
    <source>
        <dbReference type="RuleBase" id="RU362125"/>
    </source>
</evidence>
<dbReference type="InterPro" id="IPR046373">
    <property type="entry name" value="Acyl-CoA_Oxase/DH_mid-dom_sf"/>
</dbReference>
<keyword evidence="4 6" id="KW-0274">FAD</keyword>
<evidence type="ECO:0000256" key="2">
    <source>
        <dbReference type="ARBA" id="ARBA00009347"/>
    </source>
</evidence>
<dbReference type="PANTHER" id="PTHR43292:SF3">
    <property type="entry name" value="ACYL-COA DEHYDROGENASE FADE29"/>
    <property type="match status" value="1"/>
</dbReference>
<protein>
    <submittedName>
        <fullName evidence="10">Acyl-CoA dehydrogenase family protein</fullName>
    </submittedName>
</protein>